<feature type="region of interest" description="Disordered" evidence="1">
    <location>
        <begin position="1"/>
        <end position="47"/>
    </location>
</feature>
<name>A0A9X2IEH5_9ACTN</name>
<dbReference type="RefSeq" id="WP_250826199.1">
    <property type="nucleotide sequence ID" value="NZ_JAMOIL010000002.1"/>
</dbReference>
<proteinExistence type="predicted"/>
<dbReference type="AlphaFoldDB" id="A0A9X2IEH5"/>
<sequence>MTAMPHALVQPHQTQRPTHQPSHPPVHEPSPAAPRGRRPAWKPEAGHVPGPLEAFLLASIARDEQRAETAAVQAARDARDSVIAVDQARWRAGLPSGPVQGTLALDLGHRPPAPADGFERLPDDEPAPAPVVPLDRPARQGCERWARQVVQAALEIVGGTRPAAQLARWTAQDVQADLVRRAQLVGAQLDREHARGSTPRAQVVSTHAGYPVAGVLELAVHVRHGRRSRALAARFEQRRSLPTDRWLCTALDFA</sequence>
<evidence type="ECO:0000313" key="2">
    <source>
        <dbReference type="EMBL" id="MCM0619359.1"/>
    </source>
</evidence>
<accession>A0A9X2IEH5</accession>
<dbReference type="EMBL" id="JAMOIL010000002">
    <property type="protein sequence ID" value="MCM0619359.1"/>
    <property type="molecule type" value="Genomic_DNA"/>
</dbReference>
<gene>
    <name evidence="2" type="ORF">M8330_03485</name>
</gene>
<reference evidence="2" key="1">
    <citation type="submission" date="2022-05" db="EMBL/GenBank/DDBJ databases">
        <authorList>
            <person name="Tuo L."/>
        </authorList>
    </citation>
    <scope>NUCLEOTIDE SEQUENCE</scope>
    <source>
        <strain evidence="2">BSK12Z-4</strain>
    </source>
</reference>
<feature type="compositionally biased region" description="Pro residues" evidence="1">
    <location>
        <begin position="22"/>
        <end position="32"/>
    </location>
</feature>
<evidence type="ECO:0000313" key="3">
    <source>
        <dbReference type="Proteomes" id="UP001139485"/>
    </source>
</evidence>
<feature type="compositionally biased region" description="Low complexity" evidence="1">
    <location>
        <begin position="10"/>
        <end position="21"/>
    </location>
</feature>
<protein>
    <submittedName>
        <fullName evidence="2">Rv3235 family protein</fullName>
    </submittedName>
</protein>
<organism evidence="2 3">
    <name type="scientific">Nocardioides bruguierae</name>
    <dbReference type="NCBI Taxonomy" id="2945102"/>
    <lineage>
        <taxon>Bacteria</taxon>
        <taxon>Bacillati</taxon>
        <taxon>Actinomycetota</taxon>
        <taxon>Actinomycetes</taxon>
        <taxon>Propionibacteriales</taxon>
        <taxon>Nocardioidaceae</taxon>
        <taxon>Nocardioides</taxon>
    </lineage>
</organism>
<dbReference type="InterPro" id="IPR045596">
    <property type="entry name" value="DUF6459"/>
</dbReference>
<evidence type="ECO:0000256" key="1">
    <source>
        <dbReference type="SAM" id="MobiDB-lite"/>
    </source>
</evidence>
<keyword evidence="3" id="KW-1185">Reference proteome</keyword>
<dbReference type="Proteomes" id="UP001139485">
    <property type="component" value="Unassembled WGS sequence"/>
</dbReference>
<dbReference type="Pfam" id="PF20060">
    <property type="entry name" value="DUF6459"/>
    <property type="match status" value="1"/>
</dbReference>
<comment type="caution">
    <text evidence="2">The sequence shown here is derived from an EMBL/GenBank/DDBJ whole genome shotgun (WGS) entry which is preliminary data.</text>
</comment>